<proteinExistence type="predicted"/>
<gene>
    <name evidence="2" type="ORF">HKW67_02685</name>
</gene>
<dbReference type="RefSeq" id="WP_171223929.1">
    <property type="nucleotide sequence ID" value="NZ_CP053085.1"/>
</dbReference>
<dbReference type="InterPro" id="IPR021314">
    <property type="entry name" value="DUF2911"/>
</dbReference>
<name>A0A6M4II72_9BACT</name>
<evidence type="ECO:0000313" key="2">
    <source>
        <dbReference type="EMBL" id="QJR34503.1"/>
    </source>
</evidence>
<feature type="region of interest" description="Disordered" evidence="1">
    <location>
        <begin position="1"/>
        <end position="21"/>
    </location>
</feature>
<dbReference type="Pfam" id="PF11138">
    <property type="entry name" value="DUF2911"/>
    <property type="match status" value="1"/>
</dbReference>
<organism evidence="2 3">
    <name type="scientific">Gemmatimonas groenlandica</name>
    <dbReference type="NCBI Taxonomy" id="2732249"/>
    <lineage>
        <taxon>Bacteria</taxon>
        <taxon>Pseudomonadati</taxon>
        <taxon>Gemmatimonadota</taxon>
        <taxon>Gemmatimonadia</taxon>
        <taxon>Gemmatimonadales</taxon>
        <taxon>Gemmatimonadaceae</taxon>
        <taxon>Gemmatimonas</taxon>
    </lineage>
</organism>
<evidence type="ECO:0000313" key="3">
    <source>
        <dbReference type="Proteomes" id="UP000500938"/>
    </source>
</evidence>
<reference evidence="2 3" key="1">
    <citation type="submission" date="2020-05" db="EMBL/GenBank/DDBJ databases">
        <title>Complete genome sequence of Gemmatimonas greenlandica TET16.</title>
        <authorList>
            <person name="Zeng Y."/>
        </authorList>
    </citation>
    <scope>NUCLEOTIDE SEQUENCE [LARGE SCALE GENOMIC DNA]</scope>
    <source>
        <strain evidence="2 3">TET16</strain>
    </source>
</reference>
<protein>
    <submittedName>
        <fullName evidence="2">DUF2911 domain-containing protein</fullName>
    </submittedName>
</protein>
<keyword evidence="3" id="KW-1185">Reference proteome</keyword>
<sequence length="166" mass="18014">MSASAQGGMKMDPKAPASPRDSVVTTVAGANINVNYGRPSKRGRVLFNGLGDMKWGMVWRTGANEATHFTTSKPLQFGATLVPAGTYTLFTKIVENGKWELVVNKQTKQWGTDYDEKQDLARIPMTVTSNNAVVEKMEIMVKPAGKGGEIIVAWDNYKAVAGFTAK</sequence>
<dbReference type="KEGG" id="ggr:HKW67_02685"/>
<accession>A0A6M4II72</accession>
<dbReference type="Proteomes" id="UP000500938">
    <property type="component" value="Chromosome"/>
</dbReference>
<evidence type="ECO:0000256" key="1">
    <source>
        <dbReference type="SAM" id="MobiDB-lite"/>
    </source>
</evidence>
<dbReference type="AlphaFoldDB" id="A0A6M4II72"/>
<dbReference type="EMBL" id="CP053085">
    <property type="protein sequence ID" value="QJR34503.1"/>
    <property type="molecule type" value="Genomic_DNA"/>
</dbReference>